<reference evidence="2" key="1">
    <citation type="submission" date="2017-06" db="EMBL/GenBank/DDBJ databases">
        <title>Genome analysis of Fimbriiglobus ruber SP5, the first member of the order Planctomycetales with confirmed chitinolytic capability.</title>
        <authorList>
            <person name="Ravin N.V."/>
            <person name="Rakitin A.L."/>
            <person name="Ivanova A.A."/>
            <person name="Beletsky A.V."/>
            <person name="Kulichevskaya I.S."/>
            <person name="Mardanov A.V."/>
            <person name="Dedysh S.N."/>
        </authorList>
    </citation>
    <scope>NUCLEOTIDE SEQUENCE [LARGE SCALE GENOMIC DNA]</scope>
    <source>
        <strain evidence="2">SP5</strain>
    </source>
</reference>
<gene>
    <name evidence="1" type="ORF">FRUB_08603</name>
</gene>
<name>A0A225D375_9BACT</name>
<evidence type="ECO:0000313" key="1">
    <source>
        <dbReference type="EMBL" id="OWK36040.1"/>
    </source>
</evidence>
<protein>
    <submittedName>
        <fullName evidence="1">Uncharacterized protein</fullName>
    </submittedName>
</protein>
<dbReference type="Proteomes" id="UP000214646">
    <property type="component" value="Unassembled WGS sequence"/>
</dbReference>
<comment type="caution">
    <text evidence="1">The sequence shown here is derived from an EMBL/GenBank/DDBJ whole genome shotgun (WGS) entry which is preliminary data.</text>
</comment>
<dbReference type="EMBL" id="NIDE01000017">
    <property type="protein sequence ID" value="OWK36040.1"/>
    <property type="molecule type" value="Genomic_DNA"/>
</dbReference>
<organism evidence="1 2">
    <name type="scientific">Fimbriiglobus ruber</name>
    <dbReference type="NCBI Taxonomy" id="1908690"/>
    <lineage>
        <taxon>Bacteria</taxon>
        <taxon>Pseudomonadati</taxon>
        <taxon>Planctomycetota</taxon>
        <taxon>Planctomycetia</taxon>
        <taxon>Gemmatales</taxon>
        <taxon>Gemmataceae</taxon>
        <taxon>Fimbriiglobus</taxon>
    </lineage>
</organism>
<dbReference type="AlphaFoldDB" id="A0A225D375"/>
<evidence type="ECO:0000313" key="2">
    <source>
        <dbReference type="Proteomes" id="UP000214646"/>
    </source>
</evidence>
<sequence length="46" mass="5338">MNRDRRPTGLGLDCDRQNPWVMLSRRRAETRQTPSWAAPFHAVCLA</sequence>
<accession>A0A225D375</accession>
<proteinExistence type="predicted"/>
<keyword evidence="2" id="KW-1185">Reference proteome</keyword>